<gene>
    <name evidence="1" type="ORF">DFO61_2369</name>
</gene>
<dbReference type="RefSeq" id="WP_119692965.1">
    <property type="nucleotide sequence ID" value="NZ_QXDA01000003.1"/>
</dbReference>
<evidence type="ECO:0000313" key="1">
    <source>
        <dbReference type="EMBL" id="RIA31644.1"/>
    </source>
</evidence>
<sequence>MSTIEDADKIDAIGIDKNTGMVILKIFDHLDWSNESKHLYLLQEKLNGYIRFFESKEIYKAYPAAKSHEIAVSIDFAIAPPANALTFIDTARKIMQEAGLTLSFTVDGIEPEA</sequence>
<dbReference type="EMBL" id="QXDA01000003">
    <property type="protein sequence ID" value="RIA31644.1"/>
    <property type="molecule type" value="Genomic_DNA"/>
</dbReference>
<dbReference type="InterPro" id="IPR046702">
    <property type="entry name" value="DUF6572"/>
</dbReference>
<dbReference type="Pfam" id="PF20212">
    <property type="entry name" value="DUF6572"/>
    <property type="match status" value="1"/>
</dbReference>
<comment type="caution">
    <text evidence="1">The sequence shown here is derived from an EMBL/GenBank/DDBJ whole genome shotgun (WGS) entry which is preliminary data.</text>
</comment>
<accession>A0A397NDB2</accession>
<proteinExistence type="predicted"/>
<protein>
    <submittedName>
        <fullName evidence="1">Uncharacterized protein</fullName>
    </submittedName>
</protein>
<dbReference type="AlphaFoldDB" id="A0A397NDB2"/>
<reference evidence="1 2" key="1">
    <citation type="submission" date="2018-08" db="EMBL/GenBank/DDBJ databases">
        <title>Genome sequencing of rice bacterial endophytes.</title>
        <authorList>
            <person name="Venturi V."/>
        </authorList>
    </citation>
    <scope>NUCLEOTIDE SEQUENCE [LARGE SCALE GENOMIC DNA]</scope>
    <source>
        <strain evidence="1 2">E1205</strain>
    </source>
</reference>
<evidence type="ECO:0000313" key="2">
    <source>
        <dbReference type="Proteomes" id="UP000265836"/>
    </source>
</evidence>
<dbReference type="Proteomes" id="UP000265836">
    <property type="component" value="Unassembled WGS sequence"/>
</dbReference>
<name>A0A397NDB2_ECTOL</name>
<organism evidence="1 2">
    <name type="scientific">Ectopseudomonas oleovorans</name>
    <name type="common">Pseudomonas oleovorans</name>
    <dbReference type="NCBI Taxonomy" id="301"/>
    <lineage>
        <taxon>Bacteria</taxon>
        <taxon>Pseudomonadati</taxon>
        <taxon>Pseudomonadota</taxon>
        <taxon>Gammaproteobacteria</taxon>
        <taxon>Pseudomonadales</taxon>
        <taxon>Pseudomonadaceae</taxon>
        <taxon>Ectopseudomonas</taxon>
    </lineage>
</organism>